<accession>A0A517ZM02</accession>
<feature type="compositionally biased region" description="Polar residues" evidence="1">
    <location>
        <begin position="35"/>
        <end position="51"/>
    </location>
</feature>
<evidence type="ECO:0000313" key="2">
    <source>
        <dbReference type="EMBL" id="QDU43513.1"/>
    </source>
</evidence>
<protein>
    <submittedName>
        <fullName evidence="2">Uncharacterized protein</fullName>
    </submittedName>
</protein>
<keyword evidence="3" id="KW-1185">Reference proteome</keyword>
<dbReference type="EMBL" id="CP036276">
    <property type="protein sequence ID" value="QDU43513.1"/>
    <property type="molecule type" value="Genomic_DNA"/>
</dbReference>
<gene>
    <name evidence="2" type="ORF">Mal52_19890</name>
</gene>
<feature type="region of interest" description="Disordered" evidence="1">
    <location>
        <begin position="32"/>
        <end position="61"/>
    </location>
</feature>
<evidence type="ECO:0000256" key="1">
    <source>
        <dbReference type="SAM" id="MobiDB-lite"/>
    </source>
</evidence>
<reference evidence="2 3" key="1">
    <citation type="submission" date="2019-02" db="EMBL/GenBank/DDBJ databases">
        <title>Deep-cultivation of Planctomycetes and their phenomic and genomic characterization uncovers novel biology.</title>
        <authorList>
            <person name="Wiegand S."/>
            <person name="Jogler M."/>
            <person name="Boedeker C."/>
            <person name="Pinto D."/>
            <person name="Vollmers J."/>
            <person name="Rivas-Marin E."/>
            <person name="Kohn T."/>
            <person name="Peeters S.H."/>
            <person name="Heuer A."/>
            <person name="Rast P."/>
            <person name="Oberbeckmann S."/>
            <person name="Bunk B."/>
            <person name="Jeske O."/>
            <person name="Meyerdierks A."/>
            <person name="Storesund J.E."/>
            <person name="Kallscheuer N."/>
            <person name="Luecker S."/>
            <person name="Lage O.M."/>
            <person name="Pohl T."/>
            <person name="Merkel B.J."/>
            <person name="Hornburger P."/>
            <person name="Mueller R.-W."/>
            <person name="Bruemmer F."/>
            <person name="Labrenz M."/>
            <person name="Spormann A.M."/>
            <person name="Op den Camp H."/>
            <person name="Overmann J."/>
            <person name="Amann R."/>
            <person name="Jetten M.S.M."/>
            <person name="Mascher T."/>
            <person name="Medema M.H."/>
            <person name="Devos D.P."/>
            <person name="Kaster A.-K."/>
            <person name="Ovreas L."/>
            <person name="Rohde M."/>
            <person name="Galperin M.Y."/>
            <person name="Jogler C."/>
        </authorList>
    </citation>
    <scope>NUCLEOTIDE SEQUENCE [LARGE SCALE GENOMIC DNA]</scope>
    <source>
        <strain evidence="2 3">Mal52</strain>
    </source>
</reference>
<proteinExistence type="predicted"/>
<feature type="compositionally biased region" description="Basic and acidic residues" evidence="1">
    <location>
        <begin position="52"/>
        <end position="61"/>
    </location>
</feature>
<dbReference type="Proteomes" id="UP000319383">
    <property type="component" value="Chromosome"/>
</dbReference>
<dbReference type="KEGG" id="sdyn:Mal52_19890"/>
<name>A0A517ZM02_9PLAN</name>
<evidence type="ECO:0000313" key="3">
    <source>
        <dbReference type="Proteomes" id="UP000319383"/>
    </source>
</evidence>
<dbReference type="AlphaFoldDB" id="A0A517ZM02"/>
<organism evidence="2 3">
    <name type="scientific">Symmachiella dynata</name>
    <dbReference type="NCBI Taxonomy" id="2527995"/>
    <lineage>
        <taxon>Bacteria</taxon>
        <taxon>Pseudomonadati</taxon>
        <taxon>Planctomycetota</taxon>
        <taxon>Planctomycetia</taxon>
        <taxon>Planctomycetales</taxon>
        <taxon>Planctomycetaceae</taxon>
        <taxon>Symmachiella</taxon>
    </lineage>
</organism>
<sequence>MDLKFTAVSDRIFSSRMKRCSRSGSIVSLCRQLRRNSGNPDGSTVTKTQQEQTHDKHFGRG</sequence>